<dbReference type="SUPFAM" id="SSF52266">
    <property type="entry name" value="SGNH hydrolase"/>
    <property type="match status" value="1"/>
</dbReference>
<evidence type="ECO:0000313" key="4">
    <source>
        <dbReference type="Proteomes" id="UP000799302"/>
    </source>
</evidence>
<dbReference type="PANTHER" id="PTHR45648">
    <property type="entry name" value="GDSL LIPASE/ACYLHYDROLASE FAMILY PROTEIN (AFU_ORTHOLOGUE AFUA_4G14700)"/>
    <property type="match status" value="1"/>
</dbReference>
<dbReference type="EMBL" id="MU004240">
    <property type="protein sequence ID" value="KAF2665683.1"/>
    <property type="molecule type" value="Genomic_DNA"/>
</dbReference>
<dbReference type="InterPro" id="IPR051058">
    <property type="entry name" value="GDSL_Est/Lipase"/>
</dbReference>
<organism evidence="3 4">
    <name type="scientific">Microthyrium microscopicum</name>
    <dbReference type="NCBI Taxonomy" id="703497"/>
    <lineage>
        <taxon>Eukaryota</taxon>
        <taxon>Fungi</taxon>
        <taxon>Dikarya</taxon>
        <taxon>Ascomycota</taxon>
        <taxon>Pezizomycotina</taxon>
        <taxon>Dothideomycetes</taxon>
        <taxon>Dothideomycetes incertae sedis</taxon>
        <taxon>Microthyriales</taxon>
        <taxon>Microthyriaceae</taxon>
        <taxon>Microthyrium</taxon>
    </lineage>
</organism>
<dbReference type="InterPro" id="IPR001087">
    <property type="entry name" value="GDSL"/>
</dbReference>
<name>A0A6A6U348_9PEZI</name>
<dbReference type="PANTHER" id="PTHR45648:SF22">
    <property type="entry name" value="GDSL LIPASE_ACYLHYDROLASE FAMILY PROTEIN (AFU_ORTHOLOGUE AFUA_4G14700)"/>
    <property type="match status" value="1"/>
</dbReference>
<feature type="transmembrane region" description="Helical" evidence="2">
    <location>
        <begin position="28"/>
        <end position="49"/>
    </location>
</feature>
<dbReference type="InterPro" id="IPR036514">
    <property type="entry name" value="SGNH_hydro_sf"/>
</dbReference>
<keyword evidence="2" id="KW-1133">Transmembrane helix</keyword>
<protein>
    <recommendedName>
        <fullName evidence="5">GDSL lipase/acylhydrolase family protein</fullName>
    </recommendedName>
</protein>
<dbReference type="CDD" id="cd01846">
    <property type="entry name" value="fatty_acyltransferase_like"/>
    <property type="match status" value="1"/>
</dbReference>
<keyword evidence="1" id="KW-0378">Hydrolase</keyword>
<evidence type="ECO:0000256" key="1">
    <source>
        <dbReference type="ARBA" id="ARBA00022801"/>
    </source>
</evidence>
<reference evidence="3" key="1">
    <citation type="journal article" date="2020" name="Stud. Mycol.">
        <title>101 Dothideomycetes genomes: a test case for predicting lifestyles and emergence of pathogens.</title>
        <authorList>
            <person name="Haridas S."/>
            <person name="Albert R."/>
            <person name="Binder M."/>
            <person name="Bloem J."/>
            <person name="Labutti K."/>
            <person name="Salamov A."/>
            <person name="Andreopoulos B."/>
            <person name="Baker S."/>
            <person name="Barry K."/>
            <person name="Bills G."/>
            <person name="Bluhm B."/>
            <person name="Cannon C."/>
            <person name="Castanera R."/>
            <person name="Culley D."/>
            <person name="Daum C."/>
            <person name="Ezra D."/>
            <person name="Gonzalez J."/>
            <person name="Henrissat B."/>
            <person name="Kuo A."/>
            <person name="Liang C."/>
            <person name="Lipzen A."/>
            <person name="Lutzoni F."/>
            <person name="Magnuson J."/>
            <person name="Mondo S."/>
            <person name="Nolan M."/>
            <person name="Ohm R."/>
            <person name="Pangilinan J."/>
            <person name="Park H.-J."/>
            <person name="Ramirez L."/>
            <person name="Alfaro M."/>
            <person name="Sun H."/>
            <person name="Tritt A."/>
            <person name="Yoshinaga Y."/>
            <person name="Zwiers L.-H."/>
            <person name="Turgeon B."/>
            <person name="Goodwin S."/>
            <person name="Spatafora J."/>
            <person name="Crous P."/>
            <person name="Grigoriev I."/>
        </authorList>
    </citation>
    <scope>NUCLEOTIDE SEQUENCE</scope>
    <source>
        <strain evidence="3">CBS 115976</strain>
    </source>
</reference>
<dbReference type="OrthoDB" id="1600564at2759"/>
<dbReference type="Pfam" id="PF00657">
    <property type="entry name" value="Lipase_GDSL"/>
    <property type="match status" value="1"/>
</dbReference>
<keyword evidence="2" id="KW-0472">Membrane</keyword>
<sequence length="389" mass="43313">MNSSSDSLHQPPRKTSLLSFVGRRTRTIIGAIVVTVLLVAIIITLSALYGTQRDKTHANSDSSHKAWELKNFKTLVVFGDSYSDEGRGLYINQHGTWPPVGWQNPVTDLSAVGGYVWPRWTAWYSGGVSAMHNYAVGGSVCSITVTPKNGMAYDIQNGQMSAFLADIRNSTIDVPADETVYAIWIGTNDLGVVGFVQDAQGPGQTLNDYVECVFTQFDRLYQTGARKFVLMNNIPLNRAPMYALKSNGGLPVDQYWPNKPNNLTAISYRMAEIIQSVNTAFKYQSAYEMVIGNRYKGAQMAYFDVHSLFMDMYNSPSEYFNGSQEATVTVPCLTCKDMNYNNCTLVGCMAPDAHMWYDELHPSEQSSRMVAKEFTKLVQGDSSYATYWS</sequence>
<accession>A0A6A6U348</accession>
<evidence type="ECO:0000313" key="3">
    <source>
        <dbReference type="EMBL" id="KAF2665683.1"/>
    </source>
</evidence>
<gene>
    <name evidence="3" type="ORF">BT63DRAFT_428632</name>
</gene>
<keyword evidence="4" id="KW-1185">Reference proteome</keyword>
<dbReference type="GO" id="GO:0016788">
    <property type="term" value="F:hydrolase activity, acting on ester bonds"/>
    <property type="evidence" value="ECO:0007669"/>
    <property type="project" value="InterPro"/>
</dbReference>
<evidence type="ECO:0000256" key="2">
    <source>
        <dbReference type="SAM" id="Phobius"/>
    </source>
</evidence>
<keyword evidence="2" id="KW-0812">Transmembrane</keyword>
<dbReference type="Gene3D" id="3.40.50.1110">
    <property type="entry name" value="SGNH hydrolase"/>
    <property type="match status" value="1"/>
</dbReference>
<evidence type="ECO:0008006" key="5">
    <source>
        <dbReference type="Google" id="ProtNLM"/>
    </source>
</evidence>
<proteinExistence type="predicted"/>
<dbReference type="AlphaFoldDB" id="A0A6A6U348"/>
<dbReference type="Proteomes" id="UP000799302">
    <property type="component" value="Unassembled WGS sequence"/>
</dbReference>